<dbReference type="Pfam" id="PF08125">
    <property type="entry name" value="Mannitol_dh_C"/>
    <property type="match status" value="1"/>
</dbReference>
<proteinExistence type="inferred from homology"/>
<dbReference type="GO" id="GO:0008926">
    <property type="term" value="F:mannitol-1-phosphate 5-dehydrogenase activity"/>
    <property type="evidence" value="ECO:0007669"/>
    <property type="project" value="TreeGrafter"/>
</dbReference>
<comment type="caution">
    <text evidence="6">The sequence shown here is derived from an EMBL/GenBank/DDBJ whole genome shotgun (WGS) entry which is preliminary data.</text>
</comment>
<dbReference type="GO" id="GO:0005829">
    <property type="term" value="C:cytosol"/>
    <property type="evidence" value="ECO:0007669"/>
    <property type="project" value="TreeGrafter"/>
</dbReference>
<feature type="domain" description="Mannitol dehydrogenase C-terminal" evidence="5">
    <location>
        <begin position="231"/>
        <end position="373"/>
    </location>
</feature>
<dbReference type="EMBL" id="JARJCN010000010">
    <property type="protein sequence ID" value="KAJ7097065.1"/>
    <property type="molecule type" value="Genomic_DNA"/>
</dbReference>
<reference evidence="6" key="1">
    <citation type="submission" date="2023-03" db="EMBL/GenBank/DDBJ databases">
        <title>Massive genome expansion in bonnet fungi (Mycena s.s.) driven by repeated elements and novel gene families across ecological guilds.</title>
        <authorList>
            <consortium name="Lawrence Berkeley National Laboratory"/>
            <person name="Harder C.B."/>
            <person name="Miyauchi S."/>
            <person name="Viragh M."/>
            <person name="Kuo A."/>
            <person name="Thoen E."/>
            <person name="Andreopoulos B."/>
            <person name="Lu D."/>
            <person name="Skrede I."/>
            <person name="Drula E."/>
            <person name="Henrissat B."/>
            <person name="Morin E."/>
            <person name="Kohler A."/>
            <person name="Barry K."/>
            <person name="LaButti K."/>
            <person name="Morin E."/>
            <person name="Salamov A."/>
            <person name="Lipzen A."/>
            <person name="Mereny Z."/>
            <person name="Hegedus B."/>
            <person name="Baldrian P."/>
            <person name="Stursova M."/>
            <person name="Weitz H."/>
            <person name="Taylor A."/>
            <person name="Grigoriev I.V."/>
            <person name="Nagy L.G."/>
            <person name="Martin F."/>
            <person name="Kauserud H."/>
        </authorList>
    </citation>
    <scope>NUCLEOTIDE SEQUENCE</scope>
    <source>
        <strain evidence="6">CBHHK173m</strain>
    </source>
</reference>
<comment type="similarity">
    <text evidence="1">Belongs to the mannitol dehydrogenase family.</text>
</comment>
<dbReference type="InterPro" id="IPR013328">
    <property type="entry name" value="6PGD_dom2"/>
</dbReference>
<dbReference type="PRINTS" id="PR00084">
    <property type="entry name" value="MTLDHDRGNASE"/>
</dbReference>
<evidence type="ECO:0000259" key="5">
    <source>
        <dbReference type="Pfam" id="PF08125"/>
    </source>
</evidence>
<protein>
    <submittedName>
        <fullName evidence="6">Mannitol dehydrogenase domain-containing protein</fullName>
    </submittedName>
</protein>
<organism evidence="6 7">
    <name type="scientific">Mycena belliarum</name>
    <dbReference type="NCBI Taxonomy" id="1033014"/>
    <lineage>
        <taxon>Eukaryota</taxon>
        <taxon>Fungi</taxon>
        <taxon>Dikarya</taxon>
        <taxon>Basidiomycota</taxon>
        <taxon>Agaricomycotina</taxon>
        <taxon>Agaricomycetes</taxon>
        <taxon>Agaricomycetidae</taxon>
        <taxon>Agaricales</taxon>
        <taxon>Marasmiineae</taxon>
        <taxon>Mycenaceae</taxon>
        <taxon>Mycena</taxon>
    </lineage>
</organism>
<dbReference type="PANTHER" id="PTHR30524">
    <property type="entry name" value="MANNITOL-1-PHOSPHATE 5-DEHYDROGENASE"/>
    <property type="match status" value="1"/>
</dbReference>
<dbReference type="InterPro" id="IPR000669">
    <property type="entry name" value="Mannitol_DH"/>
</dbReference>
<dbReference type="Proteomes" id="UP001222325">
    <property type="component" value="Unassembled WGS sequence"/>
</dbReference>
<dbReference type="GO" id="GO:0019592">
    <property type="term" value="P:mannitol catabolic process"/>
    <property type="evidence" value="ECO:0007669"/>
    <property type="project" value="TreeGrafter"/>
</dbReference>
<evidence type="ECO:0000256" key="3">
    <source>
        <dbReference type="ARBA" id="ARBA00023027"/>
    </source>
</evidence>
<dbReference type="InterPro" id="IPR013131">
    <property type="entry name" value="Mannitol_DH_N"/>
</dbReference>
<dbReference type="PANTHER" id="PTHR30524:SF0">
    <property type="entry name" value="ALTRONATE OXIDOREDUCTASE-RELATED"/>
    <property type="match status" value="1"/>
</dbReference>
<gene>
    <name evidence="6" type="ORF">B0H15DRAFT_824684</name>
</gene>
<evidence type="ECO:0000313" key="6">
    <source>
        <dbReference type="EMBL" id="KAJ7097065.1"/>
    </source>
</evidence>
<dbReference type="InterPro" id="IPR008927">
    <property type="entry name" value="6-PGluconate_DH-like_C_sf"/>
</dbReference>
<name>A0AAD6XW22_9AGAR</name>
<evidence type="ECO:0000313" key="7">
    <source>
        <dbReference type="Proteomes" id="UP001222325"/>
    </source>
</evidence>
<keyword evidence="3" id="KW-0520">NAD</keyword>
<dbReference type="Pfam" id="PF01232">
    <property type="entry name" value="Mannitol_dh"/>
    <property type="match status" value="1"/>
</dbReference>
<evidence type="ECO:0000259" key="4">
    <source>
        <dbReference type="Pfam" id="PF01232"/>
    </source>
</evidence>
<dbReference type="InterPro" id="IPR036291">
    <property type="entry name" value="NAD(P)-bd_dom_sf"/>
</dbReference>
<dbReference type="SUPFAM" id="SSF51735">
    <property type="entry name" value="NAD(P)-binding Rossmann-fold domains"/>
    <property type="match status" value="1"/>
</dbReference>
<dbReference type="Gene3D" id="1.10.1040.10">
    <property type="entry name" value="N-(1-d-carboxylethyl)-l-norvaline Dehydrogenase, domain 2"/>
    <property type="match status" value="1"/>
</dbReference>
<sequence>MQRRCSADLRRLQRHNVSLPMPHVYCAGNIGRGFIAPLLSQAGYKVVFVDVDKAVIDGVNVAQSYRVHVLDTGEVEVVGPVTGVLATDTEALIRELTHPSLRLVTTAVGLAALDRIAPALARGIHARREAGRSTFNIIACENAIAATAQLAEKVRARLDAPDTAYAAQHVGFANCSADRIVPPFDPTARGASPLDVGVAAFFEWVVEAPALKGTDAGALDVPVHGMHLVADLGPYNERKLFTLNAGHAIAAYLGHRAGLRTVAAALADARIEPIVRSALLDEVGPALCRKHGFDEVMHGEYVAATLARFADTAVKDDVVRVARAPLRKLGRGDRLLGPVRMCVEYGIAVPHLAMGTAAALWYDNPDDEQSVQMRGAIAENGVDVYMAALTGLDEGGEAYRLILRAYAELQGWRTEE</sequence>
<feature type="domain" description="Mannitol dehydrogenase N-terminal" evidence="4">
    <location>
        <begin position="27"/>
        <end position="214"/>
    </location>
</feature>
<evidence type="ECO:0000256" key="1">
    <source>
        <dbReference type="ARBA" id="ARBA00006541"/>
    </source>
</evidence>
<dbReference type="SUPFAM" id="SSF48179">
    <property type="entry name" value="6-phosphogluconate dehydrogenase C-terminal domain-like"/>
    <property type="match status" value="1"/>
</dbReference>
<dbReference type="InterPro" id="IPR013118">
    <property type="entry name" value="Mannitol_DH_C"/>
</dbReference>
<keyword evidence="7" id="KW-1185">Reference proteome</keyword>
<evidence type="ECO:0000256" key="2">
    <source>
        <dbReference type="ARBA" id="ARBA00023002"/>
    </source>
</evidence>
<keyword evidence="2" id="KW-0560">Oxidoreductase</keyword>
<dbReference type="AlphaFoldDB" id="A0AAD6XW22"/>
<dbReference type="Gene3D" id="3.40.50.720">
    <property type="entry name" value="NAD(P)-binding Rossmann-like Domain"/>
    <property type="match status" value="1"/>
</dbReference>
<accession>A0AAD6XW22</accession>